<proteinExistence type="predicted"/>
<evidence type="ECO:0000256" key="1">
    <source>
        <dbReference type="SAM" id="MobiDB-lite"/>
    </source>
</evidence>
<evidence type="ECO:0000313" key="2">
    <source>
        <dbReference type="EMBL" id="ABJ05191.1"/>
    </source>
</evidence>
<protein>
    <submittedName>
        <fullName evidence="2">Putative hydrogenase expression/formation protein HupJ</fullName>
    </submittedName>
</protein>
<feature type="region of interest" description="Disordered" evidence="1">
    <location>
        <begin position="147"/>
        <end position="178"/>
    </location>
</feature>
<dbReference type="NCBIfam" id="TIGR03993">
    <property type="entry name" value="hydrog_HybE"/>
    <property type="match status" value="1"/>
</dbReference>
<dbReference type="Gene3D" id="3.30.1460.40">
    <property type="entry name" value="[NiFe]-hydrogenase assembly chaperone, HybE"/>
    <property type="match status" value="1"/>
</dbReference>
<dbReference type="KEGG" id="rpe:RPE_1239"/>
<gene>
    <name evidence="2" type="ordered locus">RPE_1239</name>
</gene>
<dbReference type="HOGENOM" id="CLU_091699_1_0_5"/>
<dbReference type="Pfam" id="PF11939">
    <property type="entry name" value="NiFe-hyd_HybE"/>
    <property type="match status" value="1"/>
</dbReference>
<sequence length="178" mass="18590">MSADAAVDRDADARAAGEALAAFYRGAERSMRELPIYNPALRVAAIGFRAIDDHAFGVVVTPWFMNLVRVPLQRDHAALPQGAAVALALPAGTLEFTAGQLDGFGAIESCSLFSPMFGFADQAAAESAAAAALAAVLDPQFDAAAATAEPVAPDSPASPPAPLDRRRFLRGELTERRP</sequence>
<dbReference type="EMBL" id="CP000463">
    <property type="protein sequence ID" value="ABJ05191.1"/>
    <property type="molecule type" value="Genomic_DNA"/>
</dbReference>
<feature type="compositionally biased region" description="Basic and acidic residues" evidence="1">
    <location>
        <begin position="163"/>
        <end position="178"/>
    </location>
</feature>
<name>Q07S93_RHOP5</name>
<dbReference type="OrthoDB" id="9808980at2"/>
<organism evidence="2">
    <name type="scientific">Rhodopseudomonas palustris (strain BisA53)</name>
    <dbReference type="NCBI Taxonomy" id="316055"/>
    <lineage>
        <taxon>Bacteria</taxon>
        <taxon>Pseudomonadati</taxon>
        <taxon>Pseudomonadota</taxon>
        <taxon>Alphaproteobacteria</taxon>
        <taxon>Hyphomicrobiales</taxon>
        <taxon>Nitrobacteraceae</taxon>
        <taxon>Rhodopseudomonas</taxon>
    </lineage>
</organism>
<dbReference type="eggNOG" id="COG1773">
    <property type="taxonomic scope" value="Bacteria"/>
</dbReference>
<dbReference type="STRING" id="316055.RPE_1239"/>
<dbReference type="InterPro" id="IPR038530">
    <property type="entry name" value="NiFe-hyd_HybE_sf"/>
</dbReference>
<dbReference type="InterPro" id="IPR023994">
    <property type="entry name" value="NiFe-hyd_HybE"/>
</dbReference>
<dbReference type="AlphaFoldDB" id="Q07S93"/>
<reference evidence="2" key="1">
    <citation type="submission" date="2006-09" db="EMBL/GenBank/DDBJ databases">
        <title>Complete sequence of Rhodopseudomonas palustris BisA53.</title>
        <authorList>
            <consortium name="US DOE Joint Genome Institute"/>
            <person name="Copeland A."/>
            <person name="Lucas S."/>
            <person name="Lapidus A."/>
            <person name="Barry K."/>
            <person name="Detter J.C."/>
            <person name="Glavina del Rio T."/>
            <person name="Hammon N."/>
            <person name="Israni S."/>
            <person name="Dalin E."/>
            <person name="Tice H."/>
            <person name="Pitluck S."/>
            <person name="Chain P."/>
            <person name="Malfatti S."/>
            <person name="Shin M."/>
            <person name="Vergez L."/>
            <person name="Schmutz J."/>
            <person name="Larimer F."/>
            <person name="Land M."/>
            <person name="Hauser L."/>
            <person name="Pelletier D.A."/>
            <person name="Kyrpides N."/>
            <person name="Kim E."/>
            <person name="Harwood C.S."/>
            <person name="Oda Y."/>
            <person name="Richardson P."/>
        </authorList>
    </citation>
    <scope>NUCLEOTIDE SEQUENCE [LARGE SCALE GENOMIC DNA]</scope>
    <source>
        <strain evidence="2">BisA53</strain>
    </source>
</reference>
<accession>Q07S93</accession>